<accession>A0AAN7UH99</accession>
<comment type="caution">
    <text evidence="2">The sequence shown here is derived from an EMBL/GenBank/DDBJ whole genome shotgun (WGS) entry which is preliminary data.</text>
</comment>
<dbReference type="Proteomes" id="UP001305414">
    <property type="component" value="Unassembled WGS sequence"/>
</dbReference>
<evidence type="ECO:0000313" key="2">
    <source>
        <dbReference type="EMBL" id="KAK5625726.1"/>
    </source>
</evidence>
<dbReference type="EMBL" id="JAWHQM010000002">
    <property type="protein sequence ID" value="KAK5625726.1"/>
    <property type="molecule type" value="Genomic_DNA"/>
</dbReference>
<proteinExistence type="predicted"/>
<feature type="region of interest" description="Disordered" evidence="1">
    <location>
        <begin position="1"/>
        <end position="99"/>
    </location>
</feature>
<dbReference type="AlphaFoldDB" id="A0AAN7UH99"/>
<feature type="compositionally biased region" description="Polar residues" evidence="1">
    <location>
        <begin position="59"/>
        <end position="99"/>
    </location>
</feature>
<evidence type="ECO:0000256" key="1">
    <source>
        <dbReference type="SAM" id="MobiDB-lite"/>
    </source>
</evidence>
<gene>
    <name evidence="2" type="ORF">RRF57_001442</name>
</gene>
<feature type="compositionally biased region" description="Basic and acidic residues" evidence="1">
    <location>
        <begin position="1"/>
        <end position="10"/>
    </location>
</feature>
<feature type="compositionally biased region" description="Polar residues" evidence="1">
    <location>
        <begin position="11"/>
        <end position="21"/>
    </location>
</feature>
<evidence type="ECO:0000313" key="3">
    <source>
        <dbReference type="Proteomes" id="UP001305414"/>
    </source>
</evidence>
<protein>
    <submittedName>
        <fullName evidence="2">Uncharacterized protein</fullName>
    </submittedName>
</protein>
<organism evidence="2 3">
    <name type="scientific">Xylaria bambusicola</name>
    <dbReference type="NCBI Taxonomy" id="326684"/>
    <lineage>
        <taxon>Eukaryota</taxon>
        <taxon>Fungi</taxon>
        <taxon>Dikarya</taxon>
        <taxon>Ascomycota</taxon>
        <taxon>Pezizomycotina</taxon>
        <taxon>Sordariomycetes</taxon>
        <taxon>Xylariomycetidae</taxon>
        <taxon>Xylariales</taxon>
        <taxon>Xylariaceae</taxon>
        <taxon>Xylaria</taxon>
    </lineage>
</organism>
<name>A0AAN7UH99_9PEZI</name>
<reference evidence="2 3" key="1">
    <citation type="submission" date="2023-10" db="EMBL/GenBank/DDBJ databases">
        <title>Draft genome sequence of Xylaria bambusicola isolate GMP-LS, the root and basal stem rot pathogen of sugarcane in Indonesia.</title>
        <authorList>
            <person name="Selvaraj P."/>
            <person name="Muralishankar V."/>
            <person name="Muruganantham S."/>
            <person name="Sp S."/>
            <person name="Haryani S."/>
            <person name="Lau K.J.X."/>
            <person name="Naqvi N.I."/>
        </authorList>
    </citation>
    <scope>NUCLEOTIDE SEQUENCE [LARGE SCALE GENOMIC DNA]</scope>
    <source>
        <strain evidence="2">GMP-LS</strain>
    </source>
</reference>
<sequence length="99" mass="10712">MADLSKDEVITKTSQRQNRATQLKHDPSAWVVFPPKPVRRSLPCSDRNPCAALRGPRLSPNTTTAGTSTPLSVKTRSEPTSTTTVFTSPAPQSVQPGRL</sequence>
<keyword evidence="3" id="KW-1185">Reference proteome</keyword>